<dbReference type="InterPro" id="IPR002132">
    <property type="entry name" value="Ribosomal_uL5"/>
</dbReference>
<dbReference type="GO" id="GO:0003735">
    <property type="term" value="F:structural constituent of ribosome"/>
    <property type="evidence" value="ECO:0007669"/>
    <property type="project" value="InterPro"/>
</dbReference>
<evidence type="ECO:0000256" key="1">
    <source>
        <dbReference type="ARBA" id="ARBA00008553"/>
    </source>
</evidence>
<dbReference type="SUPFAM" id="SSF55282">
    <property type="entry name" value="RL5-like"/>
    <property type="match status" value="1"/>
</dbReference>
<dbReference type="GO" id="GO:0000049">
    <property type="term" value="F:tRNA binding"/>
    <property type="evidence" value="ECO:0007669"/>
    <property type="project" value="UniProtKB-UniRule"/>
</dbReference>
<dbReference type="HAMAP" id="MF_01333_B">
    <property type="entry name" value="Ribosomal_uL5_B"/>
    <property type="match status" value="1"/>
</dbReference>
<evidence type="ECO:0000256" key="9">
    <source>
        <dbReference type="RuleBase" id="RU003930"/>
    </source>
</evidence>
<accession>A0A3B0IVL8</accession>
<keyword evidence="2 8" id="KW-0820">tRNA-binding</keyword>
<comment type="similarity">
    <text evidence="1 8 9">Belongs to the universal ribosomal protein uL5 family.</text>
</comment>
<dbReference type="GO" id="GO:0006412">
    <property type="term" value="P:translation"/>
    <property type="evidence" value="ECO:0007669"/>
    <property type="project" value="UniProtKB-UniRule"/>
</dbReference>
<keyword evidence="6 8" id="KW-0687">Ribonucleoprotein</keyword>
<dbReference type="GO" id="GO:1990904">
    <property type="term" value="C:ribonucleoprotein complex"/>
    <property type="evidence" value="ECO:0007669"/>
    <property type="project" value="UniProtKB-KW"/>
</dbReference>
<dbReference type="AlphaFoldDB" id="A0A3B0IVL8"/>
<dbReference type="InterPro" id="IPR031309">
    <property type="entry name" value="Ribosomal_uL5_C"/>
</dbReference>
<evidence type="ECO:0000256" key="7">
    <source>
        <dbReference type="ARBA" id="ARBA00035245"/>
    </source>
</evidence>
<keyword evidence="5 8" id="KW-0689">Ribosomal protein</keyword>
<dbReference type="PROSITE" id="PS00358">
    <property type="entry name" value="RIBOSOMAL_L5"/>
    <property type="match status" value="1"/>
</dbReference>
<dbReference type="Pfam" id="PF00281">
    <property type="entry name" value="Ribosomal_L5"/>
    <property type="match status" value="1"/>
</dbReference>
<dbReference type="InterPro" id="IPR022803">
    <property type="entry name" value="Ribosomal_uL5_dom_sf"/>
</dbReference>
<comment type="function">
    <text evidence="8">This is 1 of the proteins that bind and probably mediate the attachment of the 5S RNA into the large ribosomal subunit, where it forms part of the central protuberance. In the 70S ribosome it contacts protein S13 of the 30S subunit (bridge B1b), connecting the 2 subunits; this bridge is implicated in subunit movement. Contacts the P site tRNA; the 5S rRNA and some of its associated proteins might help stabilize positioning of ribosome-bound tRNAs.</text>
</comment>
<evidence type="ECO:0000256" key="8">
    <source>
        <dbReference type="HAMAP-Rule" id="MF_01333"/>
    </source>
</evidence>
<evidence type="ECO:0000256" key="5">
    <source>
        <dbReference type="ARBA" id="ARBA00022980"/>
    </source>
</evidence>
<name>A0A3B0IVL8_9RICK</name>
<dbReference type="PIRSF" id="PIRSF002161">
    <property type="entry name" value="Ribosomal_L5"/>
    <property type="match status" value="1"/>
</dbReference>
<proteinExistence type="inferred from homology"/>
<feature type="domain" description="Large ribosomal subunit protein uL5 C-terminal" evidence="11">
    <location>
        <begin position="83"/>
        <end position="175"/>
    </location>
</feature>
<dbReference type="InterPro" id="IPR020930">
    <property type="entry name" value="Ribosomal_uL5_bac-type"/>
</dbReference>
<dbReference type="FunFam" id="3.30.1440.10:FF:000001">
    <property type="entry name" value="50S ribosomal protein L5"/>
    <property type="match status" value="1"/>
</dbReference>
<evidence type="ECO:0000256" key="2">
    <source>
        <dbReference type="ARBA" id="ARBA00022555"/>
    </source>
</evidence>
<dbReference type="InterPro" id="IPR020929">
    <property type="entry name" value="Ribosomal_uL5_CS"/>
</dbReference>
<evidence type="ECO:0000259" key="10">
    <source>
        <dbReference type="Pfam" id="PF00281"/>
    </source>
</evidence>
<evidence type="ECO:0000259" key="11">
    <source>
        <dbReference type="Pfam" id="PF00673"/>
    </source>
</evidence>
<evidence type="ECO:0000313" key="12">
    <source>
        <dbReference type="EMBL" id="SPP32950.1"/>
    </source>
</evidence>
<evidence type="ECO:0000256" key="3">
    <source>
        <dbReference type="ARBA" id="ARBA00022730"/>
    </source>
</evidence>
<comment type="subunit">
    <text evidence="8">Part of the 50S ribosomal subunit; part of the 5S rRNA/L5/L18/L25 subcomplex. Contacts the 5S rRNA and the P site tRNA. Forms a bridge to the 30S subunit in the 70S ribosome.</text>
</comment>
<keyword evidence="3 8" id="KW-0699">rRNA-binding</keyword>
<reference evidence="12" key="1">
    <citation type="submission" date="2018-04" db="EMBL/GenBank/DDBJ databases">
        <authorList>
            <person name="Go L.Y."/>
            <person name="Mitchell J.A."/>
        </authorList>
    </citation>
    <scope>NUCLEOTIDE SEQUENCE</scope>
    <source>
        <strain evidence="12">WBAD</strain>
    </source>
</reference>
<protein>
    <recommendedName>
        <fullName evidence="7 8">Large ribosomal subunit protein uL5</fullName>
    </recommendedName>
</protein>
<sequence>MFKQLYKDNIVKSLKDKFNYSNVMQVPKLVKVCINMGVGDAATDNKAINEPFDNLHLIAGQKPVLTFAKKSISGFKIRKGATVGCKVTLRRNKMYEFLERLIYIALPREKDFRGFSVKQFDGHGNFSLGIKEHISFLEIDYNKISKIRGMDINIITSAASDKEAKELLLALKFPFFDN</sequence>
<dbReference type="GO" id="GO:0005840">
    <property type="term" value="C:ribosome"/>
    <property type="evidence" value="ECO:0007669"/>
    <property type="project" value="UniProtKB-KW"/>
</dbReference>
<dbReference type="NCBIfam" id="NF000585">
    <property type="entry name" value="PRK00010.1"/>
    <property type="match status" value="1"/>
</dbReference>
<gene>
    <name evidence="8 12" type="primary">rplE</name>
    <name evidence="12" type="ORF">WBAD_0380</name>
</gene>
<dbReference type="GO" id="GO:0019843">
    <property type="term" value="F:rRNA binding"/>
    <property type="evidence" value="ECO:0007669"/>
    <property type="project" value="UniProtKB-UniRule"/>
</dbReference>
<dbReference type="PANTHER" id="PTHR11994">
    <property type="entry name" value="60S RIBOSOMAL PROTEIN L11-RELATED"/>
    <property type="match status" value="1"/>
</dbReference>
<dbReference type="EMBL" id="OUNE01000063">
    <property type="protein sequence ID" value="SPP32950.1"/>
    <property type="molecule type" value="Genomic_DNA"/>
</dbReference>
<feature type="domain" description="Large ribosomal subunit protein uL5 N-terminal" evidence="10">
    <location>
        <begin position="22"/>
        <end position="78"/>
    </location>
</feature>
<dbReference type="Pfam" id="PF00673">
    <property type="entry name" value="Ribosomal_L5_C"/>
    <property type="match status" value="1"/>
</dbReference>
<organism evidence="12">
    <name type="scientific">Wolbachia endosymbiont of Aleurodicus dispersus</name>
    <dbReference type="NCBI Taxonomy" id="1288877"/>
    <lineage>
        <taxon>Bacteria</taxon>
        <taxon>Pseudomonadati</taxon>
        <taxon>Pseudomonadota</taxon>
        <taxon>Alphaproteobacteria</taxon>
        <taxon>Rickettsiales</taxon>
        <taxon>Anaplasmataceae</taxon>
        <taxon>Wolbachieae</taxon>
        <taxon>Wolbachia</taxon>
    </lineage>
</organism>
<evidence type="ECO:0000256" key="4">
    <source>
        <dbReference type="ARBA" id="ARBA00022884"/>
    </source>
</evidence>
<keyword evidence="4 8" id="KW-0694">RNA-binding</keyword>
<dbReference type="InterPro" id="IPR031310">
    <property type="entry name" value="Ribosomal_uL5_N"/>
</dbReference>
<dbReference type="Gene3D" id="3.30.1440.10">
    <property type="match status" value="1"/>
</dbReference>
<evidence type="ECO:0000256" key="6">
    <source>
        <dbReference type="ARBA" id="ARBA00023274"/>
    </source>
</evidence>